<feature type="region of interest" description="Disordered" evidence="1">
    <location>
        <begin position="1"/>
        <end position="92"/>
    </location>
</feature>
<evidence type="ECO:0000313" key="2">
    <source>
        <dbReference type="EMBL" id="KAK3251740.1"/>
    </source>
</evidence>
<keyword evidence="3" id="KW-1185">Reference proteome</keyword>
<gene>
    <name evidence="2" type="ORF">CYMTET_38925</name>
</gene>
<dbReference type="EMBL" id="LGRX02025852">
    <property type="protein sequence ID" value="KAK3251740.1"/>
    <property type="molecule type" value="Genomic_DNA"/>
</dbReference>
<proteinExistence type="predicted"/>
<evidence type="ECO:0000256" key="1">
    <source>
        <dbReference type="SAM" id="MobiDB-lite"/>
    </source>
</evidence>
<name>A0AAE0F641_9CHLO</name>
<accession>A0AAE0F641</accession>
<reference evidence="2 3" key="1">
    <citation type="journal article" date="2015" name="Genome Biol. Evol.">
        <title>Comparative Genomics of a Bacterivorous Green Alga Reveals Evolutionary Causalities and Consequences of Phago-Mixotrophic Mode of Nutrition.</title>
        <authorList>
            <person name="Burns J.A."/>
            <person name="Paasch A."/>
            <person name="Narechania A."/>
            <person name="Kim E."/>
        </authorList>
    </citation>
    <scope>NUCLEOTIDE SEQUENCE [LARGE SCALE GENOMIC DNA]</scope>
    <source>
        <strain evidence="2 3">PLY_AMNH</strain>
    </source>
</reference>
<protein>
    <submittedName>
        <fullName evidence="2">Uncharacterized protein</fullName>
    </submittedName>
</protein>
<dbReference type="Proteomes" id="UP001190700">
    <property type="component" value="Unassembled WGS sequence"/>
</dbReference>
<dbReference type="AlphaFoldDB" id="A0AAE0F641"/>
<sequence length="219" mass="23894">MPPISYQNPTPLPLQPEDGSEDSATTSGGWIGGRRHDNRRMDQRTLPRHPEDGSEDADDNRRMDRRTLPLQPEDGSEGVATTTGGWIGGDATTTGGWIRGRCHDNRRMDRRREKEHAGFNPRAMLMGDFHMGGIKGSVAGATSDKATRFGVEPEQPERICGKLPQQGSAAGHGVPACTGLASIGSRAGETGESGISCEPRWKWKSEGERPFPWYLDTDL</sequence>
<comment type="caution">
    <text evidence="2">The sequence shown here is derived from an EMBL/GenBank/DDBJ whole genome shotgun (WGS) entry which is preliminary data.</text>
</comment>
<evidence type="ECO:0000313" key="3">
    <source>
        <dbReference type="Proteomes" id="UP001190700"/>
    </source>
</evidence>
<feature type="compositionally biased region" description="Basic and acidic residues" evidence="1">
    <location>
        <begin position="39"/>
        <end position="52"/>
    </location>
</feature>
<organism evidence="2 3">
    <name type="scientific">Cymbomonas tetramitiformis</name>
    <dbReference type="NCBI Taxonomy" id="36881"/>
    <lineage>
        <taxon>Eukaryota</taxon>
        <taxon>Viridiplantae</taxon>
        <taxon>Chlorophyta</taxon>
        <taxon>Pyramimonadophyceae</taxon>
        <taxon>Pyramimonadales</taxon>
        <taxon>Pyramimonadaceae</taxon>
        <taxon>Cymbomonas</taxon>
    </lineage>
</organism>